<gene>
    <name evidence="2" type="ORF">Tci_062632</name>
</gene>
<evidence type="ECO:0000313" key="2">
    <source>
        <dbReference type="EMBL" id="GEU90654.1"/>
    </source>
</evidence>
<name>A0A6L2P1D0_TANCI</name>
<protein>
    <submittedName>
        <fullName evidence="2">Uncharacterized protein</fullName>
    </submittedName>
</protein>
<feature type="region of interest" description="Disordered" evidence="1">
    <location>
        <begin position="146"/>
        <end position="181"/>
    </location>
</feature>
<organism evidence="2">
    <name type="scientific">Tanacetum cinerariifolium</name>
    <name type="common">Dalmatian daisy</name>
    <name type="synonym">Chrysanthemum cinerariifolium</name>
    <dbReference type="NCBI Taxonomy" id="118510"/>
    <lineage>
        <taxon>Eukaryota</taxon>
        <taxon>Viridiplantae</taxon>
        <taxon>Streptophyta</taxon>
        <taxon>Embryophyta</taxon>
        <taxon>Tracheophyta</taxon>
        <taxon>Spermatophyta</taxon>
        <taxon>Magnoliopsida</taxon>
        <taxon>eudicotyledons</taxon>
        <taxon>Gunneridae</taxon>
        <taxon>Pentapetalae</taxon>
        <taxon>asterids</taxon>
        <taxon>campanulids</taxon>
        <taxon>Asterales</taxon>
        <taxon>Asteraceae</taxon>
        <taxon>Asteroideae</taxon>
        <taxon>Anthemideae</taxon>
        <taxon>Anthemidinae</taxon>
        <taxon>Tanacetum</taxon>
    </lineage>
</organism>
<comment type="caution">
    <text evidence="2">The sequence shown here is derived from an EMBL/GenBank/DDBJ whole genome shotgun (WGS) entry which is preliminary data.</text>
</comment>
<reference evidence="2" key="1">
    <citation type="journal article" date="2019" name="Sci. Rep.">
        <title>Draft genome of Tanacetum cinerariifolium, the natural source of mosquito coil.</title>
        <authorList>
            <person name="Yamashiro T."/>
            <person name="Shiraishi A."/>
            <person name="Satake H."/>
            <person name="Nakayama K."/>
        </authorList>
    </citation>
    <scope>NUCLEOTIDE SEQUENCE</scope>
</reference>
<dbReference type="AlphaFoldDB" id="A0A6L2P1D0"/>
<dbReference type="EMBL" id="BKCJ010010232">
    <property type="protein sequence ID" value="GEU90654.1"/>
    <property type="molecule type" value="Genomic_DNA"/>
</dbReference>
<sequence>MLIQAEGEGLGAPTEPQPIPFPTHPSTRDQPPVTVSASSHDTTQDFRDYFEGTDGSEGDQVQSPHDSPLSGGHTSNKAKGALNLEELFSICTNLPNKVLALETIKDAQAAEIIALKAKIKKLEKKCKPSISHHRAWLKSVKRLSMKKSGKKGRSTEELVSTARPEDSTVRPDVGTADSIAPPPTTTIIFDDEDITMAQTLIMIVLHKP</sequence>
<proteinExistence type="predicted"/>
<feature type="compositionally biased region" description="Polar residues" evidence="1">
    <location>
        <begin position="24"/>
        <end position="41"/>
    </location>
</feature>
<feature type="region of interest" description="Disordered" evidence="1">
    <location>
        <begin position="1"/>
        <end position="77"/>
    </location>
</feature>
<accession>A0A6L2P1D0</accession>
<evidence type="ECO:0000256" key="1">
    <source>
        <dbReference type="SAM" id="MobiDB-lite"/>
    </source>
</evidence>